<protein>
    <recommendedName>
        <fullName evidence="2">Rhodanese domain-containing protein</fullName>
    </recommendedName>
</protein>
<proteinExistence type="predicted"/>
<dbReference type="PANTHER" id="PTHR30401:SF0">
    <property type="entry name" value="TRNA 2-SELENOURIDINE SYNTHASE"/>
    <property type="match status" value="1"/>
</dbReference>
<evidence type="ECO:0000313" key="3">
    <source>
        <dbReference type="EMBL" id="CAD9704229.1"/>
    </source>
</evidence>
<gene>
    <name evidence="3" type="ORF">QSP1433_LOCUS15632</name>
</gene>
<dbReference type="EMBL" id="HBHK01024875">
    <property type="protein sequence ID" value="CAD9704229.1"/>
    <property type="molecule type" value="Transcribed_RNA"/>
</dbReference>
<dbReference type="Pfam" id="PF00581">
    <property type="entry name" value="Rhodanese"/>
    <property type="match status" value="1"/>
</dbReference>
<dbReference type="Gene3D" id="3.40.250.10">
    <property type="entry name" value="Rhodanese-like domain"/>
    <property type="match status" value="1"/>
</dbReference>
<sequence>MGNHRSAMIGQSVRGMRYGVCHLGYGFGKPRGVRWKSSMGNGVFEGLRDDLLRSESGDGELNGQVDNVGLGLFLDMAGSDDCAMLDARSPGEFEQGHINGAYNLPLLSNDERAAVGTCYKQVGRAAAIDLGLEIVQPKAQMLAHQAVQFLEHSQGSSLAIYCARGGLRSNLLAQFLQGELKSRGKLDDSAIVLHGGYKSFRNFALNCYQSSHNPRLVVLGGKTGSGKTSILSHLHDLGEQVIDLEQIAKHYGSAFGKIGWPEAQPTNEQFSNTIALTWRGLSCEKVVFIEDEGAHIGNCQLPPELYALIRNSPFVYNICVPKSRRVQNLVDVYAGRPALSRDEAPMAWLQDMVAATKRIGKRLGPTRTQLAISSLESGDYEQVANILIDYYDKTYERHLYKNRDRLNIVDISMDDENLTYNAFTKQILEETYKLVPRPP</sequence>
<feature type="domain" description="Rhodanese" evidence="2">
    <location>
        <begin position="78"/>
        <end position="209"/>
    </location>
</feature>
<dbReference type="InterPro" id="IPR001763">
    <property type="entry name" value="Rhodanese-like_dom"/>
</dbReference>
<organism evidence="3">
    <name type="scientific">Mucochytrium quahogii</name>
    <dbReference type="NCBI Taxonomy" id="96639"/>
    <lineage>
        <taxon>Eukaryota</taxon>
        <taxon>Sar</taxon>
        <taxon>Stramenopiles</taxon>
        <taxon>Bigyra</taxon>
        <taxon>Labyrinthulomycetes</taxon>
        <taxon>Thraustochytrida</taxon>
        <taxon>Thraustochytriidae</taxon>
        <taxon>Mucochytrium</taxon>
    </lineage>
</organism>
<dbReference type="InterPro" id="IPR036873">
    <property type="entry name" value="Rhodanese-like_dom_sf"/>
</dbReference>
<dbReference type="SUPFAM" id="SSF52821">
    <property type="entry name" value="Rhodanese/Cell cycle control phosphatase"/>
    <property type="match status" value="1"/>
</dbReference>
<name>A0A7S2SN99_9STRA</name>
<dbReference type="PANTHER" id="PTHR30401">
    <property type="entry name" value="TRNA 2-SELENOURIDINE SYNTHASE"/>
    <property type="match status" value="1"/>
</dbReference>
<dbReference type="SMART" id="SM00450">
    <property type="entry name" value="RHOD"/>
    <property type="match status" value="1"/>
</dbReference>
<dbReference type="GO" id="GO:0043828">
    <property type="term" value="F:tRNA 2-selenouridine synthase activity"/>
    <property type="evidence" value="ECO:0007669"/>
    <property type="project" value="InterPro"/>
</dbReference>
<dbReference type="SUPFAM" id="SSF52540">
    <property type="entry name" value="P-loop containing nucleoside triphosphate hydrolases"/>
    <property type="match status" value="1"/>
</dbReference>
<dbReference type="NCBIfam" id="TIGR03167">
    <property type="entry name" value="tRNA_sel_U_synt"/>
    <property type="match status" value="1"/>
</dbReference>
<dbReference type="InterPro" id="IPR058840">
    <property type="entry name" value="AAA_SelU"/>
</dbReference>
<dbReference type="InterPro" id="IPR017582">
    <property type="entry name" value="SelU"/>
</dbReference>
<dbReference type="PROSITE" id="PS50206">
    <property type="entry name" value="RHODANESE_3"/>
    <property type="match status" value="1"/>
</dbReference>
<dbReference type="GO" id="GO:0002098">
    <property type="term" value="P:tRNA wobble uridine modification"/>
    <property type="evidence" value="ECO:0007669"/>
    <property type="project" value="InterPro"/>
</dbReference>
<evidence type="ECO:0000256" key="1">
    <source>
        <dbReference type="ARBA" id="ARBA00023266"/>
    </source>
</evidence>
<dbReference type="Pfam" id="PF26341">
    <property type="entry name" value="AAA_SelU"/>
    <property type="match status" value="1"/>
</dbReference>
<dbReference type="NCBIfam" id="NF008750">
    <property type="entry name" value="PRK11784.1-2"/>
    <property type="match status" value="1"/>
</dbReference>
<evidence type="ECO:0000259" key="2">
    <source>
        <dbReference type="PROSITE" id="PS50206"/>
    </source>
</evidence>
<accession>A0A7S2SN99</accession>
<reference evidence="3" key="1">
    <citation type="submission" date="2021-01" db="EMBL/GenBank/DDBJ databases">
        <authorList>
            <person name="Corre E."/>
            <person name="Pelletier E."/>
            <person name="Niang G."/>
            <person name="Scheremetjew M."/>
            <person name="Finn R."/>
            <person name="Kale V."/>
            <person name="Holt S."/>
            <person name="Cochrane G."/>
            <person name="Meng A."/>
            <person name="Brown T."/>
            <person name="Cohen L."/>
        </authorList>
    </citation>
    <scope>NUCLEOTIDE SEQUENCE</scope>
    <source>
        <strain evidence="3">NY070348D</strain>
    </source>
</reference>
<dbReference type="InterPro" id="IPR027417">
    <property type="entry name" value="P-loop_NTPase"/>
</dbReference>
<keyword evidence="1" id="KW-0711">Selenium</keyword>
<dbReference type="AlphaFoldDB" id="A0A7S2SN99"/>